<dbReference type="GO" id="GO:0032259">
    <property type="term" value="P:methylation"/>
    <property type="evidence" value="ECO:0007669"/>
    <property type="project" value="UniProtKB-KW"/>
</dbReference>
<dbReference type="Proteomes" id="UP001617427">
    <property type="component" value="Unassembled WGS sequence"/>
</dbReference>
<accession>A0ABW8ES67</accession>
<dbReference type="Gene3D" id="3.40.50.150">
    <property type="entry name" value="Vaccinia Virus protein VP39"/>
    <property type="match status" value="1"/>
</dbReference>
<keyword evidence="2" id="KW-1185">Reference proteome</keyword>
<proteinExistence type="predicted"/>
<protein>
    <submittedName>
        <fullName evidence="1">Class I SAM-dependent methyltransferase</fullName>
    </submittedName>
</protein>
<dbReference type="EMBL" id="JBIUZV010000001">
    <property type="protein sequence ID" value="MFJ3044296.1"/>
    <property type="molecule type" value="Genomic_DNA"/>
</dbReference>
<reference evidence="1 2" key="1">
    <citation type="submission" date="2024-10" db="EMBL/GenBank/DDBJ databases">
        <title>The Natural Products Discovery Center: Release of the First 8490 Sequenced Strains for Exploring Actinobacteria Biosynthetic Diversity.</title>
        <authorList>
            <person name="Kalkreuter E."/>
            <person name="Kautsar S.A."/>
            <person name="Yang D."/>
            <person name="Bader C.D."/>
            <person name="Teijaro C.N."/>
            <person name="Fluegel L."/>
            <person name="Davis C.M."/>
            <person name="Simpson J.R."/>
            <person name="Lauterbach L."/>
            <person name="Steele A.D."/>
            <person name="Gui C."/>
            <person name="Meng S."/>
            <person name="Li G."/>
            <person name="Viehrig K."/>
            <person name="Ye F."/>
            <person name="Su P."/>
            <person name="Kiefer A.F."/>
            <person name="Nichols A."/>
            <person name="Cepeda A.J."/>
            <person name="Yan W."/>
            <person name="Fan B."/>
            <person name="Jiang Y."/>
            <person name="Adhikari A."/>
            <person name="Zheng C.-J."/>
            <person name="Schuster L."/>
            <person name="Cowan T.M."/>
            <person name="Smanski M.J."/>
            <person name="Chevrette M.G."/>
            <person name="De Carvalho L.P.S."/>
            <person name="Shen B."/>
        </authorList>
    </citation>
    <scope>NUCLEOTIDE SEQUENCE [LARGE SCALE GENOMIC DNA]</scope>
    <source>
        <strain evidence="1 2">NPDC087045</strain>
    </source>
</reference>
<keyword evidence="1" id="KW-0808">Transferase</keyword>
<keyword evidence="1" id="KW-0489">Methyltransferase</keyword>
<dbReference type="GO" id="GO:0008168">
    <property type="term" value="F:methyltransferase activity"/>
    <property type="evidence" value="ECO:0007669"/>
    <property type="project" value="UniProtKB-KW"/>
</dbReference>
<dbReference type="InterPro" id="IPR029063">
    <property type="entry name" value="SAM-dependent_MTases_sf"/>
</dbReference>
<dbReference type="RefSeq" id="WP_402697933.1">
    <property type="nucleotide sequence ID" value="NZ_JBIUZV010000001.1"/>
</dbReference>
<comment type="caution">
    <text evidence="1">The sequence shown here is derived from an EMBL/GenBank/DDBJ whole genome shotgun (WGS) entry which is preliminary data.</text>
</comment>
<name>A0ABW8ES67_9BURK</name>
<dbReference type="SUPFAM" id="SSF53335">
    <property type="entry name" value="S-adenosyl-L-methionine-dependent methyltransferases"/>
    <property type="match status" value="1"/>
</dbReference>
<sequence length="215" mass="23849">MSLIYKVRDKIQSVKNRLRQSPHGGFRPTYPKHVDGGLKIHLGAGPINLQGWVNIDARQAPHIHLQSEGFALSEFADGAISEIYMCHVLEHFSFEEIKAIVLNLCKKLRVGGVLRISVPDFDRLIAVYQANGNDLELVKYALMGGQDYAHNFHKAVFTHGSLAAILTECGFVSVESWETYAEFGVHIGDWSETGFSTPKGNFPISLNLKGVKSRA</sequence>
<organism evidence="1 2">
    <name type="scientific">Herbaspirillum chlorophenolicum</name>
    <dbReference type="NCBI Taxonomy" id="211589"/>
    <lineage>
        <taxon>Bacteria</taxon>
        <taxon>Pseudomonadati</taxon>
        <taxon>Pseudomonadota</taxon>
        <taxon>Betaproteobacteria</taxon>
        <taxon>Burkholderiales</taxon>
        <taxon>Oxalobacteraceae</taxon>
        <taxon>Herbaspirillum</taxon>
    </lineage>
</organism>
<gene>
    <name evidence="1" type="ORF">ACIPEN_00570</name>
</gene>
<evidence type="ECO:0000313" key="1">
    <source>
        <dbReference type="EMBL" id="MFJ3044296.1"/>
    </source>
</evidence>
<evidence type="ECO:0000313" key="2">
    <source>
        <dbReference type="Proteomes" id="UP001617427"/>
    </source>
</evidence>